<organism evidence="5 6">
    <name type="scientific">Megasphaera vaginalis</name>
    <name type="common">ex Srinivasan et al. 2021</name>
    <dbReference type="NCBI Taxonomy" id="1111454"/>
    <lineage>
        <taxon>Bacteria</taxon>
        <taxon>Bacillati</taxon>
        <taxon>Bacillota</taxon>
        <taxon>Negativicutes</taxon>
        <taxon>Veillonellales</taxon>
        <taxon>Veillonellaceae</taxon>
        <taxon>Megasphaera</taxon>
    </lineage>
</organism>
<sequence>MAVQIAEVMKVMNELAPLRLQEAWDNPGLLIGDPRASAAKIMVTLDVTLENAAYAAENGIDLIISHHPVIFGGIKSIRTDTYDGALFSSLLTHKTAVYSAHTNLDSAFGGVNDVLAARLRLRDVTPLKTTDTEVMGRIGSLPQKTRACEFLEFMKKELALPVLPYAGDATKEIFRVALCGGAAASFLEDAAAAGADLYVTGDVKYHDAQNAVKQGILIADAGHYGSEIPVVYDLAKRLQQIGREKGWGAECIVDPTSKSFFSYY</sequence>
<feature type="binding site" evidence="4">
    <location>
        <position position="105"/>
    </location>
    <ligand>
        <name>a divalent metal cation</name>
        <dbReference type="ChEBI" id="CHEBI:60240"/>
        <label>1</label>
    </ligand>
</feature>
<gene>
    <name evidence="5" type="ORF">HMPREF1250_1972</name>
</gene>
<dbReference type="SUPFAM" id="SSF102705">
    <property type="entry name" value="NIF3 (NGG1p interacting factor 3)-like"/>
    <property type="match status" value="1"/>
</dbReference>
<evidence type="ECO:0000256" key="3">
    <source>
        <dbReference type="ARBA" id="ARBA00022723"/>
    </source>
</evidence>
<feature type="binding site" evidence="4">
    <location>
        <position position="67"/>
    </location>
    <ligand>
        <name>a divalent metal cation</name>
        <dbReference type="ChEBI" id="CHEBI:60240"/>
        <label>1</label>
    </ligand>
</feature>
<dbReference type="NCBIfam" id="TIGR00486">
    <property type="entry name" value="YbgI_SA1388"/>
    <property type="match status" value="1"/>
</dbReference>
<feature type="binding site" evidence="4">
    <location>
        <position position="66"/>
    </location>
    <ligand>
        <name>a divalent metal cation</name>
        <dbReference type="ChEBI" id="CHEBI:60240"/>
        <label>1</label>
    </ligand>
</feature>
<dbReference type="GO" id="GO:0005737">
    <property type="term" value="C:cytoplasm"/>
    <property type="evidence" value="ECO:0007669"/>
    <property type="project" value="TreeGrafter"/>
</dbReference>
<feature type="binding site" evidence="4">
    <location>
        <position position="223"/>
    </location>
    <ligand>
        <name>a divalent metal cation</name>
        <dbReference type="ChEBI" id="CHEBI:60240"/>
        <label>1</label>
    </ligand>
</feature>
<dbReference type="Gene3D" id="3.40.1390.30">
    <property type="entry name" value="NIF3 (NGG1p interacting factor 3)-like"/>
    <property type="match status" value="2"/>
</dbReference>
<reference evidence="5 6" key="1">
    <citation type="submission" date="2013-09" db="EMBL/GenBank/DDBJ databases">
        <authorList>
            <person name="Durkin A.S."/>
            <person name="Haft D.R."/>
            <person name="McCorrison J."/>
            <person name="Torralba M."/>
            <person name="Gillis M."/>
            <person name="Haft D.H."/>
            <person name="Methe B."/>
            <person name="Sutton G."/>
            <person name="Nelson K.E."/>
        </authorList>
    </citation>
    <scope>NUCLEOTIDE SEQUENCE [LARGE SCALE GENOMIC DNA]</scope>
    <source>
        <strain evidence="5 6">BV3C16-1</strain>
    </source>
</reference>
<keyword evidence="6" id="KW-1185">Reference proteome</keyword>
<evidence type="ECO:0000256" key="2">
    <source>
        <dbReference type="ARBA" id="ARBA00022112"/>
    </source>
</evidence>
<dbReference type="FunFam" id="3.40.1390.30:FF:000001">
    <property type="entry name" value="GTP cyclohydrolase 1 type 2"/>
    <property type="match status" value="1"/>
</dbReference>
<comment type="caution">
    <text evidence="5">The sequence shown here is derived from an EMBL/GenBank/DDBJ whole genome shotgun (WGS) entry which is preliminary data.</text>
</comment>
<dbReference type="EMBL" id="AWXA01000007">
    <property type="protein sequence ID" value="ERT61887.1"/>
    <property type="molecule type" value="Genomic_DNA"/>
</dbReference>
<dbReference type="PANTHER" id="PTHR13799:SF14">
    <property type="entry name" value="GTP CYCLOHYDROLASE 1 TYPE 2 HOMOLOG"/>
    <property type="match status" value="1"/>
</dbReference>
<dbReference type="AlphaFoldDB" id="U7UR18"/>
<name>U7UR18_9FIRM</name>
<dbReference type="Proteomes" id="UP000017090">
    <property type="component" value="Unassembled WGS sequence"/>
</dbReference>
<feature type="binding site" evidence="4">
    <location>
        <position position="227"/>
    </location>
    <ligand>
        <name>a divalent metal cation</name>
        <dbReference type="ChEBI" id="CHEBI:60240"/>
        <label>1</label>
    </ligand>
</feature>
<evidence type="ECO:0000313" key="5">
    <source>
        <dbReference type="EMBL" id="ERT61887.1"/>
    </source>
</evidence>
<dbReference type="STRING" id="1111454.HMPREF1250_1972"/>
<dbReference type="OrthoDB" id="9792792at2"/>
<comment type="similarity">
    <text evidence="1">Belongs to the GTP cyclohydrolase I type 2/NIF3 family.</text>
</comment>
<dbReference type="eggNOG" id="COG0327">
    <property type="taxonomic scope" value="Bacteria"/>
</dbReference>
<dbReference type="InterPro" id="IPR002678">
    <property type="entry name" value="DUF34/NIF3"/>
</dbReference>
<evidence type="ECO:0000256" key="4">
    <source>
        <dbReference type="PIRSR" id="PIRSR602678-1"/>
    </source>
</evidence>
<dbReference type="RefSeq" id="WP_023052783.1">
    <property type="nucleotide sequence ID" value="NZ_AWXA01000007.1"/>
</dbReference>
<dbReference type="InterPro" id="IPR036069">
    <property type="entry name" value="DUF34/NIF3_sf"/>
</dbReference>
<dbReference type="PANTHER" id="PTHR13799">
    <property type="entry name" value="NGG1 INTERACTING FACTOR 3"/>
    <property type="match status" value="1"/>
</dbReference>
<evidence type="ECO:0000256" key="1">
    <source>
        <dbReference type="ARBA" id="ARBA00006964"/>
    </source>
</evidence>
<evidence type="ECO:0000313" key="6">
    <source>
        <dbReference type="Proteomes" id="UP000017090"/>
    </source>
</evidence>
<dbReference type="PATRIC" id="fig|1111454.3.peg.307"/>
<protein>
    <recommendedName>
        <fullName evidence="2">GTP cyclohydrolase 1 type 2 homolog</fullName>
    </recommendedName>
</protein>
<dbReference type="GO" id="GO:0046872">
    <property type="term" value="F:metal ion binding"/>
    <property type="evidence" value="ECO:0007669"/>
    <property type="project" value="UniProtKB-KW"/>
</dbReference>
<accession>U7UR18</accession>
<proteinExistence type="inferred from homology"/>
<keyword evidence="3 4" id="KW-0479">Metal-binding</keyword>
<dbReference type="Pfam" id="PF01784">
    <property type="entry name" value="DUF34_NIF3"/>
    <property type="match status" value="1"/>
</dbReference>